<dbReference type="SUPFAM" id="SSF52266">
    <property type="entry name" value="SGNH hydrolase"/>
    <property type="match status" value="1"/>
</dbReference>
<evidence type="ECO:0000256" key="1">
    <source>
        <dbReference type="SAM" id="MobiDB-lite"/>
    </source>
</evidence>
<gene>
    <name evidence="2" type="ORF">YM304_16320</name>
</gene>
<evidence type="ECO:0000313" key="3">
    <source>
        <dbReference type="Proteomes" id="UP000011863"/>
    </source>
</evidence>
<dbReference type="InterPro" id="IPR036514">
    <property type="entry name" value="SGNH_hydro_sf"/>
</dbReference>
<sequence>MHTMGRWRGIATAFTIAASLVTGSITVGTTPVIEAASDTTRLVPLEPCRLADTRSGDGISTISGRRMTIRLGHCGIPDDATAIVATTTVIFPQSRGYLVGYPAGTAEPNSATLNWTAGRTWGNSTTITVGDDRSIEFYKSDGFGTGNVTVDVTAAFVPAAEATAGRFVPLPAGRRLLDTRSTATPAAGDVTTVPIPDGIPADATALAVTLTATDTTGRGFFTLYPSGGERPEASALNTDGVGQFRSATTIVPVGELGFDIYQSIGADVIVDMTGWFTGESATSSADGLFVPLAPTRLRDTRPEASPIHPGGSIEIPIDHDAAAVALSMTMADPDTRGYITAHAARTERSETASGYGFPFENTAQFALTAVSGTGLSVFSANGTELTVDLLGWFTGTPAPETTDSPAPNPVPRQQVLAIGDSSMAGVDRTFANGALQGADFTFLARSCRRLVRESCNGREGPIPPPTAYQTLSGVGYKQFDALVMMTGYNDIMPGFSSDVPQIVALARAKGIRRIVWLTMAREFRTDKGGPGAYQVYQFHNDVIRANAAAHDFMYAIEWSSIVRQVPWWTYSDGIHLDRPGGYGAADLISRSVAHVTGQPCPQPERPGGTTDGVCPDPGTRPPIDVRTLYGI</sequence>
<dbReference type="EMBL" id="AP012057">
    <property type="protein sequence ID" value="BAN01946.1"/>
    <property type="molecule type" value="Genomic_DNA"/>
</dbReference>
<reference evidence="2 3" key="1">
    <citation type="journal article" date="2013" name="Int. J. Syst. Evol. Microbiol.">
        <title>Ilumatobacter nonamiense sp. nov. and Ilumatobacter coccineum sp. nov., isolated from seashore sand.</title>
        <authorList>
            <person name="Matsumoto A."/>
            <person name="Kasai H."/>
            <person name="Matsuo Y."/>
            <person name="Shizuri Y."/>
            <person name="Ichikawa N."/>
            <person name="Fujita N."/>
            <person name="Omura S."/>
            <person name="Takahashi Y."/>
        </authorList>
    </citation>
    <scope>NUCLEOTIDE SEQUENCE [LARGE SCALE GENOMIC DNA]</scope>
    <source>
        <strain evidence="3">NBRC 103263 / KCTC 29153 / YM16-304</strain>
    </source>
</reference>
<keyword evidence="3" id="KW-1185">Reference proteome</keyword>
<proteinExistence type="predicted"/>
<protein>
    <submittedName>
        <fullName evidence="2">Uncharacterized protein</fullName>
    </submittedName>
</protein>
<evidence type="ECO:0000313" key="2">
    <source>
        <dbReference type="EMBL" id="BAN01946.1"/>
    </source>
</evidence>
<dbReference type="Gene3D" id="3.40.50.1110">
    <property type="entry name" value="SGNH hydrolase"/>
    <property type="match status" value="1"/>
</dbReference>
<dbReference type="Proteomes" id="UP000011863">
    <property type="component" value="Chromosome"/>
</dbReference>
<accession>A0A6C7ED65</accession>
<dbReference type="KEGG" id="aym:YM304_16320"/>
<dbReference type="AlphaFoldDB" id="A0A6C7ED65"/>
<name>A0A6C7ED65_ILUCY</name>
<organism evidence="2 3">
    <name type="scientific">Ilumatobacter coccineus (strain NBRC 103263 / KCTC 29153 / YM16-304)</name>
    <dbReference type="NCBI Taxonomy" id="1313172"/>
    <lineage>
        <taxon>Bacteria</taxon>
        <taxon>Bacillati</taxon>
        <taxon>Actinomycetota</taxon>
        <taxon>Acidimicrobiia</taxon>
        <taxon>Acidimicrobiales</taxon>
        <taxon>Ilumatobacteraceae</taxon>
        <taxon>Ilumatobacter</taxon>
    </lineage>
</organism>
<feature type="region of interest" description="Disordered" evidence="1">
    <location>
        <begin position="596"/>
        <end position="621"/>
    </location>
</feature>